<comment type="caution">
    <text evidence="1">The sequence shown here is derived from an EMBL/GenBank/DDBJ whole genome shotgun (WGS) entry which is preliminary data.</text>
</comment>
<organism evidence="1 2">
    <name type="scientific">Cannabis sativa</name>
    <name type="common">Hemp</name>
    <name type="synonym">Marijuana</name>
    <dbReference type="NCBI Taxonomy" id="3483"/>
    <lineage>
        <taxon>Eukaryota</taxon>
        <taxon>Viridiplantae</taxon>
        <taxon>Streptophyta</taxon>
        <taxon>Embryophyta</taxon>
        <taxon>Tracheophyta</taxon>
        <taxon>Spermatophyta</taxon>
        <taxon>Magnoliopsida</taxon>
        <taxon>eudicotyledons</taxon>
        <taxon>Gunneridae</taxon>
        <taxon>Pentapetalae</taxon>
        <taxon>rosids</taxon>
        <taxon>fabids</taxon>
        <taxon>Rosales</taxon>
        <taxon>Cannabaceae</taxon>
        <taxon>Cannabis</taxon>
    </lineage>
</organism>
<evidence type="ECO:0000313" key="2">
    <source>
        <dbReference type="Proteomes" id="UP000525078"/>
    </source>
</evidence>
<dbReference type="Proteomes" id="UP000525078">
    <property type="component" value="Unassembled WGS sequence"/>
</dbReference>
<accession>A0A7J6GI91</accession>
<name>A0A7J6GI91_CANSA</name>
<sequence>MADNDGVVPRSPSKDTTVTDVVLDVANNGTFRERSERKNITHNEIGLLSTVDELTRVQTLGGDEKLLLVLVPERVTEGDTGQWGTSSWVVDDVSDHTFQVTIALAEVERPEPGRTLTMDLPNTVEIMKK</sequence>
<reference evidence="1 2" key="1">
    <citation type="journal article" date="2020" name="bioRxiv">
        <title>Sequence and annotation of 42 cannabis genomes reveals extensive copy number variation in cannabinoid synthesis and pathogen resistance genes.</title>
        <authorList>
            <person name="Mckernan K.J."/>
            <person name="Helbert Y."/>
            <person name="Kane L.T."/>
            <person name="Ebling H."/>
            <person name="Zhang L."/>
            <person name="Liu B."/>
            <person name="Eaton Z."/>
            <person name="Mclaughlin S."/>
            <person name="Kingan S."/>
            <person name="Baybayan P."/>
            <person name="Concepcion G."/>
            <person name="Jordan M."/>
            <person name="Riva A."/>
            <person name="Barbazuk W."/>
            <person name="Harkins T."/>
        </authorList>
    </citation>
    <scope>NUCLEOTIDE SEQUENCE [LARGE SCALE GENOMIC DNA]</scope>
    <source>
        <strain evidence="2">cv. Jamaican Lion 4</strain>
        <tissue evidence="1">Leaf</tissue>
    </source>
</reference>
<dbReference type="AlphaFoldDB" id="A0A7J6GI91"/>
<evidence type="ECO:0000313" key="1">
    <source>
        <dbReference type="EMBL" id="KAF4382597.1"/>
    </source>
</evidence>
<proteinExistence type="predicted"/>
<protein>
    <submittedName>
        <fullName evidence="1">Uncharacterized protein</fullName>
    </submittedName>
</protein>
<dbReference type="EMBL" id="JAATIP010000054">
    <property type="protein sequence ID" value="KAF4382597.1"/>
    <property type="molecule type" value="Genomic_DNA"/>
</dbReference>
<gene>
    <name evidence="1" type="ORF">F8388_015425</name>
</gene>